<feature type="domain" description="PARP-type" evidence="7">
    <location>
        <begin position="3"/>
        <end position="99"/>
    </location>
</feature>
<feature type="compositionally biased region" description="Acidic residues" evidence="6">
    <location>
        <begin position="239"/>
        <end position="248"/>
    </location>
</feature>
<organism evidence="8 9">
    <name type="scientific">Amorphotheca resinae ATCC 22711</name>
    <dbReference type="NCBI Taxonomy" id="857342"/>
    <lineage>
        <taxon>Eukaryota</taxon>
        <taxon>Fungi</taxon>
        <taxon>Dikarya</taxon>
        <taxon>Ascomycota</taxon>
        <taxon>Pezizomycotina</taxon>
        <taxon>Leotiomycetes</taxon>
        <taxon>Helotiales</taxon>
        <taxon>Amorphothecaceae</taxon>
        <taxon>Amorphotheca</taxon>
    </lineage>
</organism>
<evidence type="ECO:0000256" key="1">
    <source>
        <dbReference type="ARBA" id="ARBA00004123"/>
    </source>
</evidence>
<evidence type="ECO:0000259" key="7">
    <source>
        <dbReference type="PROSITE" id="PS50064"/>
    </source>
</evidence>
<reference evidence="8 9" key="1">
    <citation type="journal article" date="2018" name="New Phytol.">
        <title>Comparative genomics and transcriptomics depict ericoid mycorrhizal fungi as versatile saprotrophs and plant mutualists.</title>
        <authorList>
            <person name="Martino E."/>
            <person name="Morin E."/>
            <person name="Grelet G.A."/>
            <person name="Kuo A."/>
            <person name="Kohler A."/>
            <person name="Daghino S."/>
            <person name="Barry K.W."/>
            <person name="Cichocki N."/>
            <person name="Clum A."/>
            <person name="Dockter R.B."/>
            <person name="Hainaut M."/>
            <person name="Kuo R.C."/>
            <person name="LaButti K."/>
            <person name="Lindahl B.D."/>
            <person name="Lindquist E.A."/>
            <person name="Lipzen A."/>
            <person name="Khouja H.R."/>
            <person name="Magnuson J."/>
            <person name="Murat C."/>
            <person name="Ohm R.A."/>
            <person name="Singer S.W."/>
            <person name="Spatafora J.W."/>
            <person name="Wang M."/>
            <person name="Veneault-Fourrey C."/>
            <person name="Henrissat B."/>
            <person name="Grigoriev I.V."/>
            <person name="Martin F.M."/>
            <person name="Perotto S."/>
        </authorList>
    </citation>
    <scope>NUCLEOTIDE SEQUENCE [LARGE SCALE GENOMIC DNA]</scope>
    <source>
        <strain evidence="8 9">ATCC 22711</strain>
    </source>
</reference>
<dbReference type="SUPFAM" id="SSF57716">
    <property type="entry name" value="Glucocorticoid receptor-like (DNA-binding domain)"/>
    <property type="match status" value="1"/>
</dbReference>
<dbReference type="SMART" id="SM01336">
    <property type="entry name" value="zf-PARP"/>
    <property type="match status" value="1"/>
</dbReference>
<dbReference type="AlphaFoldDB" id="A0A2T3BFG8"/>
<dbReference type="PROSITE" id="PS50064">
    <property type="entry name" value="ZF_PARP_2"/>
    <property type="match status" value="1"/>
</dbReference>
<keyword evidence="9" id="KW-1185">Reference proteome</keyword>
<name>A0A2T3BFG8_AMORE</name>
<proteinExistence type="predicted"/>
<evidence type="ECO:0000256" key="2">
    <source>
        <dbReference type="ARBA" id="ARBA00022723"/>
    </source>
</evidence>
<dbReference type="InterPro" id="IPR036957">
    <property type="entry name" value="Znf_PARP_sf"/>
</dbReference>
<sequence>MSYRVELSSSGRAGCRATECKKAGIKIEKNELRMGTWVTIQDKGSWQWRHWGCVSGYQLQNLRAYLEDPAKPGVYRWDFLDGYEGDDKNSLEKHPEVQEKVRRVITQGFIDPEDFRGDPEMNKLGEKGLYTSVSKSKMKVDEASKKDEKAESDEEEPDKKAVKRKRATKAKKEEDDEEEEKPAKKSRTKKVKKEEDDVDEEDEEKPAKKPRAKKVKKEEEGDDEDKPVKKSRAKKAKEENDDDEEDEEKPAKKSRAKKVKKEEADESESNSVDGVVESSKSGAKAVAKKGGKKTANQENPEDTSTGAKGEPSETGENYIPGIKDSDLQDSFNAALDAGEIEDDFDAYIENKKAELAKPQPKKGAKGKKTAAPKAAASQRATRSKA</sequence>
<feature type="compositionally biased region" description="Basic residues" evidence="6">
    <location>
        <begin position="359"/>
        <end position="370"/>
    </location>
</feature>
<feature type="region of interest" description="Disordered" evidence="6">
    <location>
        <begin position="135"/>
        <end position="326"/>
    </location>
</feature>
<dbReference type="GO" id="GO:0005634">
    <property type="term" value="C:nucleus"/>
    <property type="evidence" value="ECO:0007669"/>
    <property type="project" value="UniProtKB-SubCell"/>
</dbReference>
<dbReference type="GO" id="GO:0008270">
    <property type="term" value="F:zinc ion binding"/>
    <property type="evidence" value="ECO:0007669"/>
    <property type="project" value="UniProtKB-KW"/>
</dbReference>
<feature type="compositionally biased region" description="Low complexity" evidence="6">
    <location>
        <begin position="275"/>
        <end position="285"/>
    </location>
</feature>
<feature type="region of interest" description="Disordered" evidence="6">
    <location>
        <begin position="351"/>
        <end position="385"/>
    </location>
</feature>
<dbReference type="GeneID" id="36577126"/>
<gene>
    <name evidence="8" type="ORF">M430DRAFT_63295</name>
</gene>
<accession>A0A2T3BFG8</accession>
<dbReference type="EMBL" id="KZ679006">
    <property type="protein sequence ID" value="PSS28119.1"/>
    <property type="molecule type" value="Genomic_DNA"/>
</dbReference>
<feature type="compositionally biased region" description="Polar residues" evidence="6">
    <location>
        <begin position="294"/>
        <end position="306"/>
    </location>
</feature>
<feature type="compositionally biased region" description="Basic and acidic residues" evidence="6">
    <location>
        <begin position="138"/>
        <end position="149"/>
    </location>
</feature>
<evidence type="ECO:0000256" key="6">
    <source>
        <dbReference type="SAM" id="MobiDB-lite"/>
    </source>
</evidence>
<dbReference type="Proteomes" id="UP000241818">
    <property type="component" value="Unassembled WGS sequence"/>
</dbReference>
<dbReference type="InterPro" id="IPR001510">
    <property type="entry name" value="Znf_PARP"/>
</dbReference>
<dbReference type="Gene3D" id="3.30.1740.10">
    <property type="entry name" value="Zinc finger, PARP-type"/>
    <property type="match status" value="1"/>
</dbReference>
<evidence type="ECO:0000256" key="4">
    <source>
        <dbReference type="ARBA" id="ARBA00022833"/>
    </source>
</evidence>
<keyword evidence="2" id="KW-0479">Metal-binding</keyword>
<protein>
    <recommendedName>
        <fullName evidence="7">PARP-type domain-containing protein</fullName>
    </recommendedName>
</protein>
<dbReference type="Pfam" id="PF00645">
    <property type="entry name" value="zf-PARP"/>
    <property type="match status" value="1"/>
</dbReference>
<dbReference type="RefSeq" id="XP_024725644.1">
    <property type="nucleotide sequence ID" value="XM_024869045.1"/>
</dbReference>
<keyword evidence="4" id="KW-0862">Zinc</keyword>
<evidence type="ECO:0000313" key="9">
    <source>
        <dbReference type="Proteomes" id="UP000241818"/>
    </source>
</evidence>
<dbReference type="OrthoDB" id="429950at2759"/>
<evidence type="ECO:0000256" key="3">
    <source>
        <dbReference type="ARBA" id="ARBA00022771"/>
    </source>
</evidence>
<evidence type="ECO:0000256" key="5">
    <source>
        <dbReference type="ARBA" id="ARBA00023242"/>
    </source>
</evidence>
<dbReference type="STRING" id="857342.A0A2T3BFG8"/>
<keyword evidence="3" id="KW-0863">Zinc-finger</keyword>
<evidence type="ECO:0000313" key="8">
    <source>
        <dbReference type="EMBL" id="PSS28119.1"/>
    </source>
</evidence>
<comment type="subcellular location">
    <subcellularLocation>
        <location evidence="1">Nucleus</location>
    </subcellularLocation>
</comment>
<keyword evidence="5" id="KW-0539">Nucleus</keyword>
<dbReference type="GO" id="GO:0003677">
    <property type="term" value="F:DNA binding"/>
    <property type="evidence" value="ECO:0007669"/>
    <property type="project" value="InterPro"/>
</dbReference>
<dbReference type="InParanoid" id="A0A2T3BFG8"/>